<evidence type="ECO:0000313" key="3">
    <source>
        <dbReference type="Proteomes" id="UP000502498"/>
    </source>
</evidence>
<keyword evidence="1" id="KW-1133">Transmembrane helix</keyword>
<evidence type="ECO:0008006" key="4">
    <source>
        <dbReference type="Google" id="ProtNLM"/>
    </source>
</evidence>
<sequence length="265" mass="27606">MSVPTVATDARLTYGGAVRSEFLKLSTMRGMWWIAITAVVITLVTHLTTSAQAVTEDLPLWTITTISSVLSVSWVIVACFNALQTTGEWSSGQYRVTFATVPRRTLWLAAKATAQGVYAAVVSLLVLVTSAPAVLLRFSADGASIDWSLPHTWQVIIGVPAVFFVTAFLAVGIGALVRSSGVAVTIVIGLLAVLPFAGAFSLFGMEWIGHLISYLPTGAADSIVGAGAFGPTTDDLGVLGGAAVLLAWTAVAFFGAAAAMKNRDA</sequence>
<feature type="transmembrane region" description="Helical" evidence="1">
    <location>
        <begin position="30"/>
        <end position="48"/>
    </location>
</feature>
<keyword evidence="1" id="KW-0472">Membrane</keyword>
<feature type="transmembrane region" description="Helical" evidence="1">
    <location>
        <begin position="152"/>
        <end position="176"/>
    </location>
</feature>
<evidence type="ECO:0000256" key="1">
    <source>
        <dbReference type="SAM" id="Phobius"/>
    </source>
</evidence>
<feature type="transmembrane region" description="Helical" evidence="1">
    <location>
        <begin position="182"/>
        <end position="204"/>
    </location>
</feature>
<dbReference type="AlphaFoldDB" id="A0A7D4U5Z3"/>
<dbReference type="EMBL" id="CP054038">
    <property type="protein sequence ID" value="QKJ20525.1"/>
    <property type="molecule type" value="Genomic_DNA"/>
</dbReference>
<name>A0A7D4U5Z3_9MICO</name>
<feature type="transmembrane region" description="Helical" evidence="1">
    <location>
        <begin position="236"/>
        <end position="259"/>
    </location>
</feature>
<protein>
    <recommendedName>
        <fullName evidence="4">ABC transporter permease</fullName>
    </recommendedName>
</protein>
<feature type="transmembrane region" description="Helical" evidence="1">
    <location>
        <begin position="60"/>
        <end position="83"/>
    </location>
</feature>
<accession>A0A7D4U5Z3</accession>
<gene>
    <name evidence="2" type="ORF">HQM25_14960</name>
</gene>
<reference evidence="2 3" key="1">
    <citation type="submission" date="2020-05" db="EMBL/GenBank/DDBJ databases">
        <title>Strain PA2F3 complete genome.</title>
        <authorList>
            <person name="Kim Y.-S."/>
            <person name="Kim S.-J."/>
            <person name="Jung H.-k."/>
            <person name="Kim S.-E."/>
            <person name="Kim K.-H."/>
        </authorList>
    </citation>
    <scope>NUCLEOTIDE SEQUENCE [LARGE SCALE GENOMIC DNA]</scope>
    <source>
        <strain evidence="2 3">PA2F3</strain>
    </source>
</reference>
<keyword evidence="1" id="KW-0812">Transmembrane</keyword>
<dbReference type="RefSeq" id="WP_172990950.1">
    <property type="nucleotide sequence ID" value="NZ_CP054038.1"/>
</dbReference>
<feature type="transmembrane region" description="Helical" evidence="1">
    <location>
        <begin position="117"/>
        <end position="140"/>
    </location>
</feature>
<evidence type="ECO:0000313" key="2">
    <source>
        <dbReference type="EMBL" id="QKJ20525.1"/>
    </source>
</evidence>
<proteinExistence type="predicted"/>
<organism evidence="2 3">
    <name type="scientific">Microbacterium hominis</name>
    <dbReference type="NCBI Taxonomy" id="162426"/>
    <lineage>
        <taxon>Bacteria</taxon>
        <taxon>Bacillati</taxon>
        <taxon>Actinomycetota</taxon>
        <taxon>Actinomycetes</taxon>
        <taxon>Micrococcales</taxon>
        <taxon>Microbacteriaceae</taxon>
        <taxon>Microbacterium</taxon>
    </lineage>
</organism>
<dbReference type="Proteomes" id="UP000502498">
    <property type="component" value="Chromosome"/>
</dbReference>